<proteinExistence type="inferred from homology"/>
<feature type="transmembrane region" description="Helical" evidence="7">
    <location>
        <begin position="140"/>
        <end position="165"/>
    </location>
</feature>
<dbReference type="Gene3D" id="3.40.50.720">
    <property type="entry name" value="NAD(P)-binding Rossmann-like Domain"/>
    <property type="match status" value="1"/>
</dbReference>
<dbReference type="InterPro" id="IPR020843">
    <property type="entry name" value="ER"/>
</dbReference>
<dbReference type="InterPro" id="IPR013154">
    <property type="entry name" value="ADH-like_N"/>
</dbReference>
<name>B8JFU7_ANAD2</name>
<keyword evidence="7" id="KW-1133">Transmembrane helix</keyword>
<feature type="domain" description="Enoyl reductase (ER)" evidence="8">
    <location>
        <begin position="12"/>
        <end position="317"/>
    </location>
</feature>
<dbReference type="InterPro" id="IPR036291">
    <property type="entry name" value="NAD(P)-bd_dom_sf"/>
</dbReference>
<dbReference type="PANTHER" id="PTHR43350:SF19">
    <property type="entry name" value="D-GULOSIDE 3-DEHYDROGENASE"/>
    <property type="match status" value="1"/>
</dbReference>
<evidence type="ECO:0000256" key="5">
    <source>
        <dbReference type="ARBA" id="ARBA00023002"/>
    </source>
</evidence>
<evidence type="ECO:0000259" key="8">
    <source>
        <dbReference type="SMART" id="SM00829"/>
    </source>
</evidence>
<evidence type="ECO:0000256" key="7">
    <source>
        <dbReference type="SAM" id="Phobius"/>
    </source>
</evidence>
<dbReference type="GO" id="GO:0016616">
    <property type="term" value="F:oxidoreductase activity, acting on the CH-OH group of donors, NAD or NADP as acceptor"/>
    <property type="evidence" value="ECO:0007669"/>
    <property type="project" value="UniProtKB-ARBA"/>
</dbReference>
<evidence type="ECO:0000256" key="1">
    <source>
        <dbReference type="ARBA" id="ARBA00001947"/>
    </source>
</evidence>
<dbReference type="HOGENOM" id="CLU_026673_11_0_7"/>
<dbReference type="Pfam" id="PF08240">
    <property type="entry name" value="ADH_N"/>
    <property type="match status" value="1"/>
</dbReference>
<comment type="similarity">
    <text evidence="2 6">Belongs to the zinc-containing alcohol dehydrogenase family.</text>
</comment>
<organism evidence="9 10">
    <name type="scientific">Anaeromyxobacter dehalogenans (strain ATCC BAA-258 / DSM 21875 / 2CP-1)</name>
    <dbReference type="NCBI Taxonomy" id="455488"/>
    <lineage>
        <taxon>Bacteria</taxon>
        <taxon>Pseudomonadati</taxon>
        <taxon>Myxococcota</taxon>
        <taxon>Myxococcia</taxon>
        <taxon>Myxococcales</taxon>
        <taxon>Cystobacterineae</taxon>
        <taxon>Anaeromyxobacteraceae</taxon>
        <taxon>Anaeromyxobacter</taxon>
    </lineage>
</organism>
<dbReference type="EMBL" id="CP001359">
    <property type="protein sequence ID" value="ACL64535.1"/>
    <property type="molecule type" value="Genomic_DNA"/>
</dbReference>
<comment type="cofactor">
    <cofactor evidence="1 6">
        <name>Zn(2+)</name>
        <dbReference type="ChEBI" id="CHEBI:29105"/>
    </cofactor>
</comment>
<keyword evidence="3 6" id="KW-0479">Metal-binding</keyword>
<evidence type="ECO:0000256" key="3">
    <source>
        <dbReference type="ARBA" id="ARBA00022723"/>
    </source>
</evidence>
<keyword evidence="7" id="KW-0812">Transmembrane</keyword>
<accession>B8JFU7</accession>
<dbReference type="Pfam" id="PF00107">
    <property type="entry name" value="ADH_zinc_N"/>
    <property type="match status" value="1"/>
</dbReference>
<evidence type="ECO:0000313" key="10">
    <source>
        <dbReference type="Proteomes" id="UP000007089"/>
    </source>
</evidence>
<keyword evidence="5" id="KW-0560">Oxidoreductase</keyword>
<sequence length="319" mass="33557">MAAHMRAAVLAGPRRIELAEVERPRPGPGEVLVRLHGCGVCGSNLAPWQGRAWFTYPFAPGVPGHEGWGVVERLGAGVDGLVEGQRVALLSGAAFAQYDLAAADRVLPIPEALTGPFPGEALGCAVNVFRRAAIGQGDTVAVVGAGFLGLMVLRLAALAGARVLALSRRETSLALARRLGADEAIPTGDPGAAEARVRDLTGGRLCRVVVEAIGSQEALDLASRLVAEGGRLAIAGYHQDGPRTVDMQSWNWRGIDVVNAHERDPAVQREGVLAAARLVAEGRLDPGPLYRSFPLDRLADAFQAMEERPDGFVKALVTP</sequence>
<dbReference type="Proteomes" id="UP000007089">
    <property type="component" value="Chromosome"/>
</dbReference>
<dbReference type="InterPro" id="IPR002328">
    <property type="entry name" value="ADH_Zn_CS"/>
</dbReference>
<keyword evidence="10" id="KW-1185">Reference proteome</keyword>
<evidence type="ECO:0000256" key="4">
    <source>
        <dbReference type="ARBA" id="ARBA00022833"/>
    </source>
</evidence>
<keyword evidence="4 6" id="KW-0862">Zinc</keyword>
<dbReference type="InterPro" id="IPR013149">
    <property type="entry name" value="ADH-like_C"/>
</dbReference>
<keyword evidence="7" id="KW-0472">Membrane</keyword>
<gene>
    <name evidence="9" type="ordered locus">A2cp1_1190</name>
</gene>
<dbReference type="RefSeq" id="WP_012632525.1">
    <property type="nucleotide sequence ID" value="NC_011891.1"/>
</dbReference>
<reference evidence="9" key="1">
    <citation type="submission" date="2009-01" db="EMBL/GenBank/DDBJ databases">
        <title>Complete sequence of Anaeromyxobacter dehalogenans 2CP-1.</title>
        <authorList>
            <consortium name="US DOE Joint Genome Institute"/>
            <person name="Lucas S."/>
            <person name="Copeland A."/>
            <person name="Lapidus A."/>
            <person name="Glavina del Rio T."/>
            <person name="Dalin E."/>
            <person name="Tice H."/>
            <person name="Bruce D."/>
            <person name="Goodwin L."/>
            <person name="Pitluck S."/>
            <person name="Saunders E."/>
            <person name="Brettin T."/>
            <person name="Detter J.C."/>
            <person name="Han C."/>
            <person name="Larimer F."/>
            <person name="Land M."/>
            <person name="Hauser L."/>
            <person name="Kyrpides N."/>
            <person name="Ovchinnikova G."/>
            <person name="Beliaev A.S."/>
            <person name="Richardson P."/>
        </authorList>
    </citation>
    <scope>NUCLEOTIDE SEQUENCE</scope>
    <source>
        <strain evidence="9">2CP-1</strain>
    </source>
</reference>
<protein>
    <submittedName>
        <fullName evidence="9">Alcohol dehydrogenase zinc-binding domain protein</fullName>
    </submittedName>
</protein>
<dbReference type="SMART" id="SM00829">
    <property type="entry name" value="PKS_ER"/>
    <property type="match status" value="1"/>
</dbReference>
<dbReference type="PANTHER" id="PTHR43350">
    <property type="entry name" value="NAD-DEPENDENT ALCOHOL DEHYDROGENASE"/>
    <property type="match status" value="1"/>
</dbReference>
<evidence type="ECO:0000256" key="6">
    <source>
        <dbReference type="RuleBase" id="RU361277"/>
    </source>
</evidence>
<dbReference type="SUPFAM" id="SSF51735">
    <property type="entry name" value="NAD(P)-binding Rossmann-fold domains"/>
    <property type="match status" value="1"/>
</dbReference>
<evidence type="ECO:0000256" key="2">
    <source>
        <dbReference type="ARBA" id="ARBA00008072"/>
    </source>
</evidence>
<dbReference type="KEGG" id="acp:A2cp1_1190"/>
<dbReference type="Gene3D" id="3.90.180.10">
    <property type="entry name" value="Medium-chain alcohol dehydrogenases, catalytic domain"/>
    <property type="match status" value="2"/>
</dbReference>
<evidence type="ECO:0000313" key="9">
    <source>
        <dbReference type="EMBL" id="ACL64535.1"/>
    </source>
</evidence>
<dbReference type="GO" id="GO:0008270">
    <property type="term" value="F:zinc ion binding"/>
    <property type="evidence" value="ECO:0007669"/>
    <property type="project" value="InterPro"/>
</dbReference>
<dbReference type="AlphaFoldDB" id="B8JFU7"/>
<dbReference type="PROSITE" id="PS00059">
    <property type="entry name" value="ADH_ZINC"/>
    <property type="match status" value="1"/>
</dbReference>
<dbReference type="SUPFAM" id="SSF50129">
    <property type="entry name" value="GroES-like"/>
    <property type="match status" value="1"/>
</dbReference>
<dbReference type="InterPro" id="IPR011032">
    <property type="entry name" value="GroES-like_sf"/>
</dbReference>
<dbReference type="CDD" id="cd08269">
    <property type="entry name" value="Zn_ADH9"/>
    <property type="match status" value="1"/>
</dbReference>